<evidence type="ECO:0000313" key="3">
    <source>
        <dbReference type="Proteomes" id="UP000297814"/>
    </source>
</evidence>
<dbReference type="PROSITE" id="PS50056">
    <property type="entry name" value="TYR_PHOSPHATASE_2"/>
    <property type="match status" value="1"/>
</dbReference>
<accession>A0A4Z1GH95</accession>
<proteinExistence type="predicted"/>
<gene>
    <name evidence="2" type="ORF">BHYA_0154g00200</name>
</gene>
<evidence type="ECO:0000259" key="1">
    <source>
        <dbReference type="PROSITE" id="PS50056"/>
    </source>
</evidence>
<dbReference type="EMBL" id="PQXK01000154">
    <property type="protein sequence ID" value="TGO35558.1"/>
    <property type="molecule type" value="Genomic_DNA"/>
</dbReference>
<dbReference type="InterPro" id="IPR026893">
    <property type="entry name" value="Tyr/Ser_Pase_IphP-type"/>
</dbReference>
<keyword evidence="3" id="KW-1185">Reference proteome</keyword>
<name>A0A4Z1GH95_9HELO</name>
<feature type="domain" description="Tyrosine specific protein phosphatases" evidence="1">
    <location>
        <begin position="112"/>
        <end position="170"/>
    </location>
</feature>
<reference evidence="2 3" key="1">
    <citation type="submission" date="2017-12" db="EMBL/GenBank/DDBJ databases">
        <title>Comparative genomics of Botrytis spp.</title>
        <authorList>
            <person name="Valero-Jimenez C.A."/>
            <person name="Tapia P."/>
            <person name="Veloso J."/>
            <person name="Silva-Moreno E."/>
            <person name="Staats M."/>
            <person name="Valdes J.H."/>
            <person name="Van Kan J.A.L."/>
        </authorList>
    </citation>
    <scope>NUCLEOTIDE SEQUENCE [LARGE SCALE GENOMIC DNA]</scope>
    <source>
        <strain evidence="2 3">Bh0001</strain>
    </source>
</reference>
<organism evidence="2 3">
    <name type="scientific">Botrytis hyacinthi</name>
    <dbReference type="NCBI Taxonomy" id="278943"/>
    <lineage>
        <taxon>Eukaryota</taxon>
        <taxon>Fungi</taxon>
        <taxon>Dikarya</taxon>
        <taxon>Ascomycota</taxon>
        <taxon>Pezizomycotina</taxon>
        <taxon>Leotiomycetes</taxon>
        <taxon>Helotiales</taxon>
        <taxon>Sclerotiniaceae</taxon>
        <taxon>Botrytis</taxon>
    </lineage>
</organism>
<protein>
    <recommendedName>
        <fullName evidence="1">Tyrosine specific protein phosphatases domain-containing protein</fullName>
    </recommendedName>
</protein>
<evidence type="ECO:0000313" key="2">
    <source>
        <dbReference type="EMBL" id="TGO35558.1"/>
    </source>
</evidence>
<dbReference type="Gene3D" id="3.90.190.10">
    <property type="entry name" value="Protein tyrosine phosphatase superfamily"/>
    <property type="match status" value="1"/>
</dbReference>
<dbReference type="Proteomes" id="UP000297814">
    <property type="component" value="Unassembled WGS sequence"/>
</dbReference>
<dbReference type="InterPro" id="IPR029021">
    <property type="entry name" value="Prot-tyrosine_phosphatase-like"/>
</dbReference>
<dbReference type="AlphaFoldDB" id="A0A4Z1GH95"/>
<dbReference type="GO" id="GO:0004721">
    <property type="term" value="F:phosphoprotein phosphatase activity"/>
    <property type="evidence" value="ECO:0007669"/>
    <property type="project" value="InterPro"/>
</dbReference>
<comment type="caution">
    <text evidence="2">The sequence shown here is derived from an EMBL/GenBank/DDBJ whole genome shotgun (WGS) entry which is preliminary data.</text>
</comment>
<dbReference type="SUPFAM" id="SSF52799">
    <property type="entry name" value="(Phosphotyrosine protein) phosphatases II"/>
    <property type="match status" value="1"/>
</dbReference>
<dbReference type="Pfam" id="PF13350">
    <property type="entry name" value="Y_phosphatase3"/>
    <property type="match status" value="1"/>
</dbReference>
<sequence length="226" mass="24885">MASASGVKPPLVNLLQTLISHSLTADIVESILSQTRFLQIPYALNLRTISAPLLPSNRIFRPGSLSHLPSSSLALLSSNYNFKTIYSFMSPSEESILKLDNVEIIRDERNGNSVKQHSESFKEIGDTEGGNILFHCTAAKDRTGVVAALTLAFFGASEEEISLDYALTRIGTAPHRERMLQGMLKWVGEKGLEQPELDDLSSAKGKTSSHFCIGWMQNGEVMWSRT</sequence>
<dbReference type="InterPro" id="IPR000387">
    <property type="entry name" value="Tyr_Pase_dom"/>
</dbReference>